<organism evidence="1 2">
    <name type="scientific">Thermosulfuriphilus ammonigenes</name>
    <dbReference type="NCBI Taxonomy" id="1936021"/>
    <lineage>
        <taxon>Bacteria</taxon>
        <taxon>Pseudomonadati</taxon>
        <taxon>Thermodesulfobacteriota</taxon>
        <taxon>Thermodesulfobacteria</taxon>
        <taxon>Thermodesulfobacteriales</taxon>
        <taxon>Thermodesulfobacteriaceae</taxon>
        <taxon>Thermosulfuriphilus</taxon>
    </lineage>
</organism>
<dbReference type="AlphaFoldDB" id="A0A6G7PVH9"/>
<gene>
    <name evidence="1" type="ORF">G4V39_04420</name>
</gene>
<dbReference type="GO" id="GO:0000270">
    <property type="term" value="P:peptidoglycan metabolic process"/>
    <property type="evidence" value="ECO:0007669"/>
    <property type="project" value="TreeGrafter"/>
</dbReference>
<dbReference type="GO" id="GO:0005886">
    <property type="term" value="C:plasma membrane"/>
    <property type="evidence" value="ECO:0007669"/>
    <property type="project" value="TreeGrafter"/>
</dbReference>
<sequence>MSSIYLKKTLELVSVPSGLVFVFLLIGFVLLPLRKHRGWGQFAVFMALAIYYFFGLGPVVNLLLQPLENRYRPPEIQELSRARTIVVLTSYIAPDKRALLDRLDCESLARLIYAIKLHRRLEHLEVIFIGAGHLGHEDSPGAQVMAWIAEELGVPRVKIRYIESPRDTAETAEALVPVLGKKPFILLTSAVHMPRSVYLFKRQGLRPIPYPCHYLAGGGELSPFSFFPYPDNLARADLAVHEYLGLAWYYTKDHIFTKIPYIRNFVRENRPISGPAS</sequence>
<evidence type="ECO:0000313" key="2">
    <source>
        <dbReference type="Proteomes" id="UP000502179"/>
    </source>
</evidence>
<dbReference type="Pfam" id="PF02698">
    <property type="entry name" value="DUF218"/>
    <property type="match status" value="1"/>
</dbReference>
<evidence type="ECO:0000313" key="1">
    <source>
        <dbReference type="EMBL" id="QIJ71566.1"/>
    </source>
</evidence>
<dbReference type="KEGG" id="tav:G4V39_04420"/>
<dbReference type="PANTHER" id="PTHR30336">
    <property type="entry name" value="INNER MEMBRANE PROTEIN, PROBABLE PERMEASE"/>
    <property type="match status" value="1"/>
</dbReference>
<accession>A0A6G7PVH9</accession>
<dbReference type="EMBL" id="CP048877">
    <property type="protein sequence ID" value="QIJ71566.1"/>
    <property type="molecule type" value="Genomic_DNA"/>
</dbReference>
<dbReference type="GO" id="GO:0043164">
    <property type="term" value="P:Gram-negative-bacterium-type cell wall biogenesis"/>
    <property type="evidence" value="ECO:0007669"/>
    <property type="project" value="TreeGrafter"/>
</dbReference>
<dbReference type="InterPro" id="IPR003848">
    <property type="entry name" value="DUF218"/>
</dbReference>
<keyword evidence="2" id="KW-1185">Reference proteome</keyword>
<protein>
    <submittedName>
        <fullName evidence="1">Uncharacterized protein</fullName>
    </submittedName>
</protein>
<proteinExistence type="predicted"/>
<dbReference type="PANTHER" id="PTHR30336:SF4">
    <property type="entry name" value="ENVELOPE BIOGENESIS FACTOR ELYC"/>
    <property type="match status" value="1"/>
</dbReference>
<dbReference type="InterPro" id="IPR051599">
    <property type="entry name" value="Cell_Envelope_Assoc"/>
</dbReference>
<name>A0A6G7PVH9_9BACT</name>
<reference evidence="1 2" key="1">
    <citation type="submission" date="2020-02" db="EMBL/GenBank/DDBJ databases">
        <title>Genome analysis of Thermosulfuriphilus ammonigenes ST65T, an anaerobic thermophilic chemolithoautotrophic bacterium isolated from a deep-sea hydrothermal vent.</title>
        <authorList>
            <person name="Slobodkina G."/>
            <person name="Allioux M."/>
            <person name="Merkel A."/>
            <person name="Alain K."/>
            <person name="Jebbar M."/>
            <person name="Slobodkin A."/>
        </authorList>
    </citation>
    <scope>NUCLEOTIDE SEQUENCE [LARGE SCALE GENOMIC DNA]</scope>
    <source>
        <strain evidence="1 2">ST65</strain>
    </source>
</reference>
<dbReference type="Proteomes" id="UP000502179">
    <property type="component" value="Chromosome"/>
</dbReference>
<dbReference type="RefSeq" id="WP_166031785.1">
    <property type="nucleotide sequence ID" value="NZ_CP048877.1"/>
</dbReference>
<dbReference type="CDD" id="cd06259">
    <property type="entry name" value="YdcF-like"/>
    <property type="match status" value="1"/>
</dbReference>